<proteinExistence type="predicted"/>
<dbReference type="Proteomes" id="UP000796880">
    <property type="component" value="Unassembled WGS sequence"/>
</dbReference>
<sequence length="600" mass="64948">MVVVQASKLDLPNPSLSSPHITSLLFEPSSLSLALMHSDSSFSLYPSLSPLSLASVPPPQTLVCPPSSSSIFLLLQNSNPNDPKTDSRVLFIVSGPYGGGSKILLRFYILQRQKLFTKAQVVCSQKGLQFDQRLGVLVDCNHGVSIKLSGSVNFFAMYSVSSSKIWVFGVKLVGSNGNDDGDGVVVKLMKCAVIECCNPVWSISISFGFLILGEDNGVRVFNLRPLVKGRVRKVKPLSSTSIPEIRKLGLPNGVIGDAVHADLGGNMNSGGNGRCGKFEAVEGISQIACNGYLDVSMKQRTIKLREDTYKQGACFVAFKRQDAEESKLRAMMSVKAISIQALSRKKFLILDSTGGLHALRLSKPVVGSDITCDMQQLPEVMEVQNLAVLPDTSTRDQTVWVSDGYHSVHMMVASDMETVANERDKSECDEKLIQISVVQAIFASERIQDVIPLAANAILVLGQGLLNMSFDCYGPEKSQIEIILNLSLKGTQVSVSNVGDGLEKAVMSDNVVGDQLDACHGVQNSEDGSQITQLLKLTLPPCFGACGQVQKAVNWRTKLAIQLNDQNQLEQLQLAFSTCKMVVFGLGEIGNLLDKLLKSM</sequence>
<dbReference type="EMBL" id="VOIH02000006">
    <property type="protein sequence ID" value="KAF3443913.1"/>
    <property type="molecule type" value="Genomic_DNA"/>
</dbReference>
<keyword evidence="2" id="KW-1185">Reference proteome</keyword>
<dbReference type="PANTHER" id="PTHR37383:SF1">
    <property type="entry name" value="OS01G0694200 PROTEIN"/>
    <property type="match status" value="1"/>
</dbReference>
<dbReference type="AlphaFoldDB" id="A0A8K0H1H4"/>
<gene>
    <name evidence="1" type="ORF">FNV43_RR13603</name>
</gene>
<dbReference type="OrthoDB" id="1925091at2759"/>
<accession>A0A8K0H1H4</accession>
<protein>
    <submittedName>
        <fullName evidence="1">Uncharacterized protein</fullName>
    </submittedName>
</protein>
<organism evidence="1 2">
    <name type="scientific">Rhamnella rubrinervis</name>
    <dbReference type="NCBI Taxonomy" id="2594499"/>
    <lineage>
        <taxon>Eukaryota</taxon>
        <taxon>Viridiplantae</taxon>
        <taxon>Streptophyta</taxon>
        <taxon>Embryophyta</taxon>
        <taxon>Tracheophyta</taxon>
        <taxon>Spermatophyta</taxon>
        <taxon>Magnoliopsida</taxon>
        <taxon>eudicotyledons</taxon>
        <taxon>Gunneridae</taxon>
        <taxon>Pentapetalae</taxon>
        <taxon>rosids</taxon>
        <taxon>fabids</taxon>
        <taxon>Rosales</taxon>
        <taxon>Rhamnaceae</taxon>
        <taxon>rhamnoid group</taxon>
        <taxon>Rhamneae</taxon>
        <taxon>Rhamnella</taxon>
    </lineage>
</organism>
<comment type="caution">
    <text evidence="1">The sequence shown here is derived from an EMBL/GenBank/DDBJ whole genome shotgun (WGS) entry which is preliminary data.</text>
</comment>
<name>A0A8K0H1H4_9ROSA</name>
<reference evidence="1" key="1">
    <citation type="submission" date="2020-03" db="EMBL/GenBank/DDBJ databases">
        <title>A high-quality chromosome-level genome assembly of a woody plant with both climbing and erect habits, Rhamnella rubrinervis.</title>
        <authorList>
            <person name="Lu Z."/>
            <person name="Yang Y."/>
            <person name="Zhu X."/>
            <person name="Sun Y."/>
        </authorList>
    </citation>
    <scope>NUCLEOTIDE SEQUENCE</scope>
    <source>
        <strain evidence="1">BYM</strain>
        <tissue evidence="1">Leaf</tissue>
    </source>
</reference>
<dbReference type="PANTHER" id="PTHR37383">
    <property type="entry name" value="OS01G0694200 PROTEIN"/>
    <property type="match status" value="1"/>
</dbReference>
<evidence type="ECO:0000313" key="2">
    <source>
        <dbReference type="Proteomes" id="UP000796880"/>
    </source>
</evidence>
<evidence type="ECO:0000313" key="1">
    <source>
        <dbReference type="EMBL" id="KAF3443913.1"/>
    </source>
</evidence>